<proteinExistence type="inferred from homology"/>
<gene>
    <name evidence="9" type="ORF">ACFOES_00585</name>
</gene>
<keyword evidence="3" id="KW-1134">Transmembrane beta strand</keyword>
<reference evidence="10" key="1">
    <citation type="journal article" date="2019" name="Int. J. Syst. Evol. Microbiol.">
        <title>The Global Catalogue of Microorganisms (GCM) 10K type strain sequencing project: providing services to taxonomists for standard genome sequencing and annotation.</title>
        <authorList>
            <consortium name="The Broad Institute Genomics Platform"/>
            <consortium name="The Broad Institute Genome Sequencing Center for Infectious Disease"/>
            <person name="Wu L."/>
            <person name="Ma J."/>
        </authorList>
    </citation>
    <scope>NUCLEOTIDE SEQUENCE [LARGE SCALE GENOMIC DNA]</scope>
    <source>
        <strain evidence="10">KCTC 62192</strain>
    </source>
</reference>
<evidence type="ECO:0000256" key="4">
    <source>
        <dbReference type="ARBA" id="ARBA00022692"/>
    </source>
</evidence>
<keyword evidence="7" id="KW-0998">Cell outer membrane</keyword>
<dbReference type="EMBL" id="JBHRSK010000001">
    <property type="protein sequence ID" value="MFC2966580.1"/>
    <property type="molecule type" value="Genomic_DNA"/>
</dbReference>
<evidence type="ECO:0000256" key="7">
    <source>
        <dbReference type="ARBA" id="ARBA00023237"/>
    </source>
</evidence>
<evidence type="ECO:0000256" key="5">
    <source>
        <dbReference type="ARBA" id="ARBA00022729"/>
    </source>
</evidence>
<comment type="subcellular location">
    <subcellularLocation>
        <location evidence="1">Cell outer membrane</location>
        <topology evidence="1">Multi-pass membrane protein</topology>
    </subcellularLocation>
</comment>
<comment type="caution">
    <text evidence="9">The sequence shown here is derived from an EMBL/GenBank/DDBJ whole genome shotgun (WGS) entry which is preliminary data.</text>
</comment>
<keyword evidence="5 8" id="KW-0732">Signal</keyword>
<keyword evidence="6" id="KW-0472">Membrane</keyword>
<dbReference type="Proteomes" id="UP001595443">
    <property type="component" value="Unassembled WGS sequence"/>
</dbReference>
<feature type="signal peptide" evidence="8">
    <location>
        <begin position="1"/>
        <end position="28"/>
    </location>
</feature>
<evidence type="ECO:0000313" key="9">
    <source>
        <dbReference type="EMBL" id="MFC2966580.1"/>
    </source>
</evidence>
<dbReference type="PANTHER" id="PTHR35093">
    <property type="entry name" value="OUTER MEMBRANE PROTEIN NMB0088-RELATED"/>
    <property type="match status" value="1"/>
</dbReference>
<organism evidence="9 10">
    <name type="scientific">Acidimangrovimonas pyrenivorans</name>
    <dbReference type="NCBI Taxonomy" id="2030798"/>
    <lineage>
        <taxon>Bacteria</taxon>
        <taxon>Pseudomonadati</taxon>
        <taxon>Pseudomonadota</taxon>
        <taxon>Alphaproteobacteria</taxon>
        <taxon>Rhodobacterales</taxon>
        <taxon>Paracoccaceae</taxon>
        <taxon>Acidimangrovimonas</taxon>
    </lineage>
</organism>
<dbReference type="InterPro" id="IPR005017">
    <property type="entry name" value="OMPP1/FadL/TodX"/>
</dbReference>
<sequence length="434" mass="44512">MQFDKARLVLRSAAVASALGLLAVPAQATEGYFALGFGPVQRGQGGAGVAAEGSNAMASTINPAAVAGMGREMSLGLQLFMPYRGYNASGTGFVAPGSLRSGHNGFAVPNFAYNMPLANGAVLNFAAYGNGGMNTSYPLVLNSSPGCVAAAPPGMNYGAFCGGQAGVDLNQLFLSFTYAQKVGNVSFGIAPTIAGQAFKAWGLGAFTGLSASPSNLTNNGYSYSLGYGLRGGIQVEVSPVLSVGVAAQTKMKMSSFDKYAGLFAGGGSFDIPASATIGLAYKATPSVTLMADVQRIFYSGVPAVSNPFPNGANPLGGANGPGFGWDDVNVFKLGAVWKASDKMTWRVGYAHSSNPIGPEDVTLNILAPGVVTNHFSLGGTYQMTKRDSVDFSVVYVPPVSVTGQEITPSGPTPGSSVTIDMHQFSASVGWTRKF</sequence>
<keyword evidence="4" id="KW-0812">Transmembrane</keyword>
<evidence type="ECO:0000256" key="8">
    <source>
        <dbReference type="SAM" id="SignalP"/>
    </source>
</evidence>
<evidence type="ECO:0000256" key="6">
    <source>
        <dbReference type="ARBA" id="ARBA00023136"/>
    </source>
</evidence>
<dbReference type="Pfam" id="PF03349">
    <property type="entry name" value="Toluene_X"/>
    <property type="match status" value="1"/>
</dbReference>
<evidence type="ECO:0000256" key="2">
    <source>
        <dbReference type="ARBA" id="ARBA00008163"/>
    </source>
</evidence>
<name>A0ABV7ACB2_9RHOB</name>
<evidence type="ECO:0000256" key="1">
    <source>
        <dbReference type="ARBA" id="ARBA00004571"/>
    </source>
</evidence>
<keyword evidence="10" id="KW-1185">Reference proteome</keyword>
<dbReference type="SUPFAM" id="SSF56935">
    <property type="entry name" value="Porins"/>
    <property type="match status" value="1"/>
</dbReference>
<dbReference type="Gene3D" id="2.40.160.60">
    <property type="entry name" value="Outer membrane protein transport protein (OMPP1/FadL/TodX)"/>
    <property type="match status" value="1"/>
</dbReference>
<feature type="chain" id="PRO_5047027565" evidence="8">
    <location>
        <begin position="29"/>
        <end position="434"/>
    </location>
</feature>
<evidence type="ECO:0000313" key="10">
    <source>
        <dbReference type="Proteomes" id="UP001595443"/>
    </source>
</evidence>
<comment type="similarity">
    <text evidence="2">Belongs to the OmpP1/FadL family.</text>
</comment>
<accession>A0ABV7ACB2</accession>
<dbReference type="PANTHER" id="PTHR35093:SF8">
    <property type="entry name" value="OUTER MEMBRANE PROTEIN NMB0088-RELATED"/>
    <property type="match status" value="1"/>
</dbReference>
<evidence type="ECO:0000256" key="3">
    <source>
        <dbReference type="ARBA" id="ARBA00022452"/>
    </source>
</evidence>
<protein>
    <submittedName>
        <fullName evidence="9">OmpP1/FadL family transporter</fullName>
    </submittedName>
</protein>
<dbReference type="RefSeq" id="WP_377830801.1">
    <property type="nucleotide sequence ID" value="NZ_JBHRSK010000001.1"/>
</dbReference>